<evidence type="ECO:0000256" key="21">
    <source>
        <dbReference type="SAM" id="MobiDB-lite"/>
    </source>
</evidence>
<feature type="transmembrane region" description="Helical" evidence="22">
    <location>
        <begin position="1340"/>
        <end position="1363"/>
    </location>
</feature>
<dbReference type="Pfam" id="PF16736">
    <property type="entry name" value="sCache_like"/>
    <property type="match status" value="1"/>
</dbReference>
<reference evidence="29" key="1">
    <citation type="submission" date="2021-02" db="EMBL/GenBank/DDBJ databases">
        <authorList>
            <person name="Dougan E. K."/>
            <person name="Rhodes N."/>
            <person name="Thang M."/>
            <person name="Chan C."/>
        </authorList>
    </citation>
    <scope>NUCLEOTIDE SEQUENCE</scope>
</reference>
<feature type="modified residue" description="4-aspartylphosphate" evidence="18">
    <location>
        <position position="73"/>
    </location>
</feature>
<dbReference type="Gene3D" id="3.40.50.300">
    <property type="entry name" value="P-loop containing nucleotide triphosphate hydrolases"/>
    <property type="match status" value="1"/>
</dbReference>
<dbReference type="Pfam" id="PF00005">
    <property type="entry name" value="ABC_tran"/>
    <property type="match status" value="1"/>
</dbReference>
<evidence type="ECO:0000313" key="30">
    <source>
        <dbReference type="Proteomes" id="UP000601435"/>
    </source>
</evidence>
<dbReference type="InterPro" id="IPR005467">
    <property type="entry name" value="His_kinase_dom"/>
</dbReference>
<keyword evidence="10 22" id="KW-1133">Transmembrane helix</keyword>
<keyword evidence="6 18" id="KW-0597">Phosphoprotein</keyword>
<dbReference type="SMART" id="SM00304">
    <property type="entry name" value="HAMP"/>
    <property type="match status" value="1"/>
</dbReference>
<dbReference type="PRINTS" id="PR00344">
    <property type="entry name" value="BCTRLSENSOR"/>
</dbReference>
<dbReference type="InterPro" id="IPR036890">
    <property type="entry name" value="HATPase_C_sf"/>
</dbReference>
<dbReference type="InterPro" id="IPR024370">
    <property type="entry name" value="PBP_domain"/>
</dbReference>
<dbReference type="InterPro" id="IPR003661">
    <property type="entry name" value="HisK_dim/P_dom"/>
</dbReference>
<dbReference type="FunFam" id="3.30.565.10:FF:000006">
    <property type="entry name" value="Sensor histidine kinase WalK"/>
    <property type="match status" value="1"/>
</dbReference>
<evidence type="ECO:0000259" key="25">
    <source>
        <dbReference type="PROSITE" id="PS50112"/>
    </source>
</evidence>
<evidence type="ECO:0000256" key="6">
    <source>
        <dbReference type="ARBA" id="ARBA00022553"/>
    </source>
</evidence>
<feature type="transmembrane region" description="Helical" evidence="22">
    <location>
        <begin position="1427"/>
        <end position="1449"/>
    </location>
</feature>
<evidence type="ECO:0000256" key="18">
    <source>
        <dbReference type="PROSITE-ProRule" id="PRU00169"/>
    </source>
</evidence>
<dbReference type="SUPFAM" id="SSF53850">
    <property type="entry name" value="Periplasmic binding protein-like II"/>
    <property type="match status" value="1"/>
</dbReference>
<dbReference type="SUPFAM" id="SSF46894">
    <property type="entry name" value="C-terminal effector domain of the bipartite response regulators"/>
    <property type="match status" value="1"/>
</dbReference>
<dbReference type="Pfam" id="PF00989">
    <property type="entry name" value="PAS"/>
    <property type="match status" value="1"/>
</dbReference>
<feature type="domain" description="ABC transmembrane type-1" evidence="27">
    <location>
        <begin position="1596"/>
        <end position="1831"/>
    </location>
</feature>
<feature type="coiled-coil region" evidence="20">
    <location>
        <begin position="481"/>
        <end position="515"/>
    </location>
</feature>
<dbReference type="PROSITE" id="PS51755">
    <property type="entry name" value="OMPR_PHOB"/>
    <property type="match status" value="1"/>
</dbReference>
<dbReference type="InterPro" id="IPR027417">
    <property type="entry name" value="P-loop_NTPase"/>
</dbReference>
<dbReference type="Proteomes" id="UP000601435">
    <property type="component" value="Unassembled WGS sequence"/>
</dbReference>
<dbReference type="InterPro" id="IPR036097">
    <property type="entry name" value="HisK_dim/P_sf"/>
</dbReference>
<dbReference type="InterPro" id="IPR003594">
    <property type="entry name" value="HATPase_dom"/>
</dbReference>
<dbReference type="FunFam" id="1.10.287.130:FF:000001">
    <property type="entry name" value="Two-component sensor histidine kinase"/>
    <property type="match status" value="1"/>
</dbReference>
<evidence type="ECO:0000256" key="12">
    <source>
        <dbReference type="ARBA" id="ARBA00023015"/>
    </source>
</evidence>
<evidence type="ECO:0000313" key="29">
    <source>
        <dbReference type="EMBL" id="CAE7826346.1"/>
    </source>
</evidence>
<dbReference type="InterPro" id="IPR011864">
    <property type="entry name" value="Phosphate_PstC"/>
</dbReference>
<evidence type="ECO:0000259" key="27">
    <source>
        <dbReference type="PROSITE" id="PS50928"/>
    </source>
</evidence>
<dbReference type="InterPro" id="IPR001867">
    <property type="entry name" value="OmpR/PhoB-type_DNA-bd"/>
</dbReference>
<evidence type="ECO:0000256" key="20">
    <source>
        <dbReference type="SAM" id="Coils"/>
    </source>
</evidence>
<gene>
    <name evidence="29" type="primary">sphX</name>
    <name evidence="29" type="ORF">SNEC2469_LOCUS24645</name>
</gene>
<dbReference type="GO" id="GO:0006817">
    <property type="term" value="P:phosphate ion transport"/>
    <property type="evidence" value="ECO:0007669"/>
    <property type="project" value="InterPro"/>
</dbReference>
<evidence type="ECO:0000256" key="2">
    <source>
        <dbReference type="ARBA" id="ARBA00003612"/>
    </source>
</evidence>
<evidence type="ECO:0000256" key="14">
    <source>
        <dbReference type="ARBA" id="ARBA00023136"/>
    </source>
</evidence>
<dbReference type="CDD" id="cd06261">
    <property type="entry name" value="TM_PBP2"/>
    <property type="match status" value="2"/>
</dbReference>
<keyword evidence="8 22" id="KW-0812">Transmembrane</keyword>
<keyword evidence="15" id="KW-0804">Transcription</keyword>
<dbReference type="Pfam" id="PF12849">
    <property type="entry name" value="PBP_like_2"/>
    <property type="match status" value="1"/>
</dbReference>
<dbReference type="InterPro" id="IPR001789">
    <property type="entry name" value="Sig_transdc_resp-reg_receiver"/>
</dbReference>
<dbReference type="SUPFAM" id="SSF55785">
    <property type="entry name" value="PYP-like sensor domain (PAS domain)"/>
    <property type="match status" value="1"/>
</dbReference>
<comment type="caution">
    <text evidence="29">The sequence shown here is derived from an EMBL/GenBank/DDBJ whole genome shotgun (WGS) entry which is preliminary data.</text>
</comment>
<evidence type="ECO:0000256" key="8">
    <source>
        <dbReference type="ARBA" id="ARBA00022692"/>
    </source>
</evidence>
<feature type="transmembrane region" description="Helical" evidence="22">
    <location>
        <begin position="1696"/>
        <end position="1716"/>
    </location>
</feature>
<dbReference type="SUPFAM" id="SSF52172">
    <property type="entry name" value="CheY-like"/>
    <property type="match status" value="1"/>
</dbReference>
<comment type="catalytic activity">
    <reaction evidence="1">
        <text>ATP + protein L-histidine = ADP + protein N-phospho-L-histidine.</text>
        <dbReference type="EC" id="2.7.13.3"/>
    </reaction>
</comment>
<dbReference type="GO" id="GO:0042301">
    <property type="term" value="F:phosphate ion binding"/>
    <property type="evidence" value="ECO:0007669"/>
    <property type="project" value="InterPro"/>
</dbReference>
<dbReference type="Gene3D" id="1.10.3720.10">
    <property type="entry name" value="MetI-like"/>
    <property type="match status" value="2"/>
</dbReference>
<dbReference type="Pfam" id="PF00512">
    <property type="entry name" value="HisKA"/>
    <property type="match status" value="1"/>
</dbReference>
<dbReference type="InterPro" id="IPR031967">
    <property type="entry name" value="PhoR_single_Cache-like_dom"/>
</dbReference>
<dbReference type="SUPFAM" id="SSF55874">
    <property type="entry name" value="ATPase domain of HSP90 chaperone/DNA topoisomerase II/histidine kinase"/>
    <property type="match status" value="1"/>
</dbReference>
<dbReference type="Pfam" id="PF00486">
    <property type="entry name" value="Trans_reg_C"/>
    <property type="match status" value="1"/>
</dbReference>
<dbReference type="Gene3D" id="6.10.340.10">
    <property type="match status" value="1"/>
</dbReference>
<feature type="transmembrane region" description="Helical" evidence="22">
    <location>
        <begin position="1383"/>
        <end position="1406"/>
    </location>
</feature>
<dbReference type="GO" id="GO:0016887">
    <property type="term" value="F:ATP hydrolysis activity"/>
    <property type="evidence" value="ECO:0007669"/>
    <property type="project" value="InterPro"/>
</dbReference>
<dbReference type="GO" id="GO:0003677">
    <property type="term" value="F:DNA binding"/>
    <property type="evidence" value="ECO:0007669"/>
    <property type="project" value="UniProtKB-UniRule"/>
</dbReference>
<name>A0A812ZFT6_9DINO</name>
<dbReference type="CDD" id="cd13654">
    <property type="entry name" value="PBP2_phosphate_like_2"/>
    <property type="match status" value="1"/>
</dbReference>
<keyword evidence="30" id="KW-1185">Reference proteome</keyword>
<dbReference type="NCBIfam" id="TIGR02138">
    <property type="entry name" value="phosphate_pstC"/>
    <property type="match status" value="1"/>
</dbReference>
<dbReference type="InterPro" id="IPR004358">
    <property type="entry name" value="Sig_transdc_His_kin-like_C"/>
</dbReference>
<dbReference type="InterPro" id="IPR011006">
    <property type="entry name" value="CheY-like_superfamily"/>
</dbReference>
<dbReference type="PANTHER" id="PTHR43470:SF5">
    <property type="entry name" value="PHOSPHATE TRANSPORT SYSTEM PERMEASE PROTEIN PSTA"/>
    <property type="match status" value="1"/>
</dbReference>
<evidence type="ECO:0000256" key="17">
    <source>
        <dbReference type="ARBA" id="ARBA00069102"/>
    </source>
</evidence>
<dbReference type="InterPro" id="IPR036388">
    <property type="entry name" value="WH-like_DNA-bd_sf"/>
</dbReference>
<feature type="domain" description="HAMP" evidence="26">
    <location>
        <begin position="444"/>
        <end position="496"/>
    </location>
</feature>
<evidence type="ECO:0000256" key="7">
    <source>
        <dbReference type="ARBA" id="ARBA00022679"/>
    </source>
</evidence>
<dbReference type="Pfam" id="PF00072">
    <property type="entry name" value="Response_reg"/>
    <property type="match status" value="1"/>
</dbReference>
<dbReference type="SMART" id="SM00862">
    <property type="entry name" value="Trans_reg_C"/>
    <property type="match status" value="1"/>
</dbReference>
<evidence type="ECO:0000256" key="5">
    <source>
        <dbReference type="ARBA" id="ARBA00015955"/>
    </source>
</evidence>
<keyword evidence="7" id="KW-0808">Transferase</keyword>
<evidence type="ECO:0000256" key="11">
    <source>
        <dbReference type="ARBA" id="ARBA00023012"/>
    </source>
</evidence>
<dbReference type="Pfam" id="PF02518">
    <property type="entry name" value="HATPase_c"/>
    <property type="match status" value="1"/>
</dbReference>
<feature type="transmembrane region" description="Helical" evidence="22">
    <location>
        <begin position="1642"/>
        <end position="1665"/>
    </location>
</feature>
<evidence type="ECO:0000259" key="23">
    <source>
        <dbReference type="PROSITE" id="PS50109"/>
    </source>
</evidence>
<dbReference type="Gene3D" id="6.10.250.690">
    <property type="match status" value="1"/>
</dbReference>
<evidence type="ECO:0000256" key="10">
    <source>
        <dbReference type="ARBA" id="ARBA00022989"/>
    </source>
</evidence>
<comment type="subcellular location">
    <subcellularLocation>
        <location evidence="3">Membrane</location>
        <topology evidence="3">Multi-pass membrane protein</topology>
    </subcellularLocation>
</comment>
<dbReference type="PROSITE" id="PS50109">
    <property type="entry name" value="HIS_KIN"/>
    <property type="match status" value="1"/>
</dbReference>
<organism evidence="29 30">
    <name type="scientific">Symbiodinium necroappetens</name>
    <dbReference type="NCBI Taxonomy" id="1628268"/>
    <lineage>
        <taxon>Eukaryota</taxon>
        <taxon>Sar</taxon>
        <taxon>Alveolata</taxon>
        <taxon>Dinophyceae</taxon>
        <taxon>Suessiales</taxon>
        <taxon>Symbiodiniaceae</taxon>
        <taxon>Symbiodinium</taxon>
    </lineage>
</organism>
<evidence type="ECO:0000256" key="9">
    <source>
        <dbReference type="ARBA" id="ARBA00022777"/>
    </source>
</evidence>
<dbReference type="SMART" id="SM00091">
    <property type="entry name" value="PAS"/>
    <property type="match status" value="1"/>
</dbReference>
<feature type="transmembrane region" description="Helical" evidence="22">
    <location>
        <begin position="256"/>
        <end position="279"/>
    </location>
</feature>
<dbReference type="GO" id="GO:0005524">
    <property type="term" value="F:ATP binding"/>
    <property type="evidence" value="ECO:0007669"/>
    <property type="project" value="InterPro"/>
</dbReference>
<feature type="non-terminal residue" evidence="29">
    <location>
        <position position="1967"/>
    </location>
</feature>
<keyword evidence="11" id="KW-0902">Two-component regulatory system</keyword>
<feature type="transmembrane region" description="Helical" evidence="22">
    <location>
        <begin position="1810"/>
        <end position="1828"/>
    </location>
</feature>
<dbReference type="PROSITE" id="PS50885">
    <property type="entry name" value="HAMP"/>
    <property type="match status" value="1"/>
</dbReference>
<dbReference type="SMART" id="SM00448">
    <property type="entry name" value="REC"/>
    <property type="match status" value="1"/>
</dbReference>
<keyword evidence="12" id="KW-0805">Transcription regulation</keyword>
<dbReference type="Gene3D" id="1.10.10.10">
    <property type="entry name" value="Winged helix-like DNA-binding domain superfamily/Winged helix DNA-binding domain"/>
    <property type="match status" value="1"/>
</dbReference>
<dbReference type="Gene3D" id="3.30.565.10">
    <property type="entry name" value="Histidine kinase-like ATPase, C-terminal domain"/>
    <property type="match status" value="1"/>
</dbReference>
<dbReference type="Gene3D" id="3.40.50.2300">
    <property type="match status" value="1"/>
</dbReference>
<feature type="transmembrane region" description="Helical" evidence="22">
    <location>
        <begin position="1291"/>
        <end position="1320"/>
    </location>
</feature>
<dbReference type="InterPro" id="IPR016032">
    <property type="entry name" value="Sig_transdc_resp-reg_C-effctor"/>
</dbReference>
<evidence type="ECO:0000256" key="3">
    <source>
        <dbReference type="ARBA" id="ARBA00004141"/>
    </source>
</evidence>
<evidence type="ECO:0000256" key="13">
    <source>
        <dbReference type="ARBA" id="ARBA00023125"/>
    </source>
</evidence>
<dbReference type="SMART" id="SM00387">
    <property type="entry name" value="HATPase_c"/>
    <property type="match status" value="1"/>
</dbReference>
<feature type="domain" description="ABC transmembrane type-1" evidence="27">
    <location>
        <begin position="1295"/>
        <end position="1519"/>
    </location>
</feature>
<evidence type="ECO:0000256" key="22">
    <source>
        <dbReference type="SAM" id="Phobius"/>
    </source>
</evidence>
<sequence length="1967" mass="215586">MAKKPRRGAFPRPEGRATAVSAPFVLIVEDEVDIANLIDFHLTRNGFETKIAPTGEEALMQVERKQPDLLILDIMLPGVDGLEVCRRIKREQAKSHIPIIMVSARGEESDVVVGLELGADDYVTKPFSPRVLLARVSAVLRRHEVQADQSEKILVADGKIVIDPARHVVSVDGEQIQLTLTEYRLLHYLSTRPGFVRTREQIITAVRGEGTVLSSRAVDVHIAGLRNKLGDLSNVIETVRGIGYRMTESTTVTTRSLFWTLGFALIAVQSVAMLALAWFTLGRVSGFAREQTLGHLTWVAPLLKKPYAELLAGGASRVEIDAFTKRVGQEMGVRVTYIAPDGTVLGDSHHDIESMDNHGTRPEVLEARERGRGAATRFSNTLQFDYIYTAQRHESPDGELLGYIRVSVAEASVSGQVNRLLVVLIVVMLAALIISFLVVSLISRRMSRAVSNLGSVATEFASGRIAAKQIEAPGREFRDLTRALNHMARQLKEQIDQLETQRNELDAILRSMESGVIALDLDRRVLRLNKAARRMLGIWDMDARGRLIEEVIDQPALIDFVKHALAEDGKASDQFELYGAQPMVVRVVKRSLTDAEEHLTGVVVIINDITRLKRLEGIRTDFAANVSHELRTPITNIKGYVETLRETSLEDPAQFESFLDVIDRNTGRLGAIVEDMLALTRIEQSDSIEELDREPRQIAEIVRTVFTHLEPEASDREIRLELDAAPETSAFVNSPLIEQAIMNLVSNAIKYTHPRTAVRVIVRRLGPRHEEAGSITIAVEDRGPGIAAEHLPRVFERFYRVDKARSRAVGGTGLGLAIVKHIAIVHGGRVEVQSEVGSGTTFTIIIPPLPEEAEIVSMSKLPRLSSMAKIAGLGVLAAVATTTIAESAAPLKGTIRIDGSSTVFPITEAVAEEFINTEAPRVRVPVGVSGTGGGFKRFSVGETDISDASRPIKDKEYKIAMENGVEFIEVPVAYDGLSIVVNKNNYWVDQMTVDDLKKIFLDGMNVTRWSQVRQGWPDIEINIYAPGTDSGTFDYFKEVVAGKTGSIRSDMSVSEDDNVLVNGVTGSEGAIGFFGCAYYFENQDKLKVVPIVNDEGEAVTPNNETIESGTYNPFSRPLFIYVNKNSLDRPEVAAFVDFYLDNAGDLAEEVGYVRLPQVIYDRARTKIANRTTGTHYLDSNMKKIHGPLPAAGRRRKAPSGFSGKGASSKSFTIEMPTGRLRSIRARRSIETGVIGTLVLTAAFSVATSFAIIWVLFSGAAEFFAFEEITFSEFATGLKWSPFLGAEKFFGIWPLISGTVMVALVSAIFALPLGLITAVYLSEYAPKKLRAFLKPVLEVLAGIPTVVYGFLALTVFTPTAQGIMKWFTGLWMEDGVQVFDSYNIFAAGLAVGIMCLPIVTSLSEDALQAVPRSLREGAYAMGSTKFDVSMKVVVPAALSGVVAAYLLAIARAVGETMIVALAAGGLAQLTINPAEPSQTMTAYMVQVFLGDAGYGTPEYYSTYAVGATLFIMTLGLTLIGGRVLKRYREFSKARNRRRVRFDAGFKIFCQVCACSSVAILIILLSAILIKGVKHLDLDFLTSFPSRHAEKSGVKAAIFGSFYVLVVCAITALPLGVGTAIFLEEFRPKGRWSKRFHSFIEVNIRNLAGVPSIVYGVIGLTVFAQFFNVFSNLGPDDWAFSIGDYDSFFFIGFPFKRGALAGGLTLMLVILPVVIISAQEALRAIPDSLREGVLAQGATRWQMVWKMTLPNAIPGIMTGSILAMSRAIGEAAPILAIAGIVYISYTPNNVFDDFTVLPLQIYNWAGKPQAEFHAVAASGIIVLLAILFFFNMTAPMTTPSEVQLKSMTAEEKSQMASSIKATVPQSITDMDTAIRVRDFNSWYGSFQALKDINLDMPENNVTSLIGPSGCGKSTFLRWINRMNDLIDGARCEGHMVLKTTGEDLLDRKLDVVDLRRRVGMVFQKPNPFP</sequence>
<feature type="transmembrane region" description="Helical" evidence="22">
    <location>
        <begin position="1600"/>
        <end position="1621"/>
    </location>
</feature>
<feature type="compositionally biased region" description="Low complexity" evidence="21">
    <location>
        <begin position="1198"/>
        <end position="1209"/>
    </location>
</feature>
<dbReference type="PROSITE" id="PS50928">
    <property type="entry name" value="ABC_TM1"/>
    <property type="match status" value="2"/>
</dbReference>
<dbReference type="Gene3D" id="3.30.450.20">
    <property type="entry name" value="PAS domain"/>
    <property type="match status" value="1"/>
</dbReference>
<dbReference type="InterPro" id="IPR000515">
    <property type="entry name" value="MetI-like"/>
</dbReference>
<feature type="transmembrane region" description="Helical" evidence="22">
    <location>
        <begin position="1231"/>
        <end position="1256"/>
    </location>
</feature>
<dbReference type="OrthoDB" id="301260at2759"/>
<dbReference type="PANTHER" id="PTHR43470">
    <property type="entry name" value="PHOSPHATE TRANSPORT SYSTEM PERMEASE PROTEIN PSTA-RELATED"/>
    <property type="match status" value="1"/>
</dbReference>
<dbReference type="GO" id="GO:0005315">
    <property type="term" value="F:phosphate transmembrane transporter activity"/>
    <property type="evidence" value="ECO:0007669"/>
    <property type="project" value="InterPro"/>
</dbReference>
<dbReference type="InterPro" id="IPR013767">
    <property type="entry name" value="PAS_fold"/>
</dbReference>
<keyword evidence="20" id="KW-0175">Coiled coil</keyword>
<dbReference type="NCBIfam" id="TIGR02136">
    <property type="entry name" value="ptsS_2"/>
    <property type="match status" value="1"/>
</dbReference>
<feature type="domain" description="OmpR/PhoB-type" evidence="28">
    <location>
        <begin position="150"/>
        <end position="248"/>
    </location>
</feature>
<evidence type="ECO:0000259" key="24">
    <source>
        <dbReference type="PROSITE" id="PS50110"/>
    </source>
</evidence>
<evidence type="ECO:0000256" key="15">
    <source>
        <dbReference type="ARBA" id="ARBA00023163"/>
    </source>
</evidence>
<keyword evidence="14 22" id="KW-0472">Membrane</keyword>
<feature type="transmembrane region" description="Helical" evidence="22">
    <location>
        <begin position="1502"/>
        <end position="1523"/>
    </location>
</feature>
<comment type="function">
    <text evidence="2">Probable promoter-specific protein mediating the interaction between DNA and RNA polymerase.</text>
</comment>
<dbReference type="GO" id="GO:0006355">
    <property type="term" value="P:regulation of DNA-templated transcription"/>
    <property type="evidence" value="ECO:0007669"/>
    <property type="project" value="InterPro"/>
</dbReference>
<dbReference type="EMBL" id="CAJNJA010047763">
    <property type="protein sequence ID" value="CAE7826346.1"/>
    <property type="molecule type" value="Genomic_DNA"/>
</dbReference>
<evidence type="ECO:0000256" key="1">
    <source>
        <dbReference type="ARBA" id="ARBA00000085"/>
    </source>
</evidence>
<dbReference type="InterPro" id="IPR003439">
    <property type="entry name" value="ABC_transporter-like_ATP-bd"/>
</dbReference>
<protein>
    <recommendedName>
        <fullName evidence="5">Probable transcriptional regulator ycf27</fullName>
        <ecNumber evidence="4">2.7.13.3</ecNumber>
    </recommendedName>
    <alternativeName>
        <fullName evidence="16">OmpR-like protein</fullName>
    </alternativeName>
    <alternativeName>
        <fullName evidence="17">Uncharacterized sensor-like histidine kinase ycf26</fullName>
    </alternativeName>
</protein>
<feature type="DNA-binding region" description="OmpR/PhoB-type" evidence="19">
    <location>
        <begin position="150"/>
        <end position="248"/>
    </location>
</feature>
<dbReference type="FunFam" id="3.40.50.2300:FF:000001">
    <property type="entry name" value="DNA-binding response regulator PhoB"/>
    <property type="match status" value="1"/>
</dbReference>
<keyword evidence="13 19" id="KW-0238">DNA-binding</keyword>
<dbReference type="GO" id="GO:0000155">
    <property type="term" value="F:phosphorelay sensor kinase activity"/>
    <property type="evidence" value="ECO:0007669"/>
    <property type="project" value="InterPro"/>
</dbReference>
<accession>A0A812ZFT6</accession>
<keyword evidence="9" id="KW-0418">Kinase</keyword>
<dbReference type="GO" id="GO:0016020">
    <property type="term" value="C:membrane"/>
    <property type="evidence" value="ECO:0007669"/>
    <property type="project" value="UniProtKB-SubCell"/>
</dbReference>
<evidence type="ECO:0000259" key="28">
    <source>
        <dbReference type="PROSITE" id="PS51755"/>
    </source>
</evidence>
<dbReference type="NCBIfam" id="TIGR00229">
    <property type="entry name" value="sensory_box"/>
    <property type="match status" value="1"/>
</dbReference>
<dbReference type="EC" id="2.7.13.3" evidence="4"/>
<dbReference type="SUPFAM" id="SSF161098">
    <property type="entry name" value="MetI-like"/>
    <property type="match status" value="2"/>
</dbReference>
<dbReference type="SMART" id="SM00388">
    <property type="entry name" value="HisKA"/>
    <property type="match status" value="1"/>
</dbReference>
<dbReference type="Pfam" id="PF00528">
    <property type="entry name" value="BPD_transp_1"/>
    <property type="match status" value="2"/>
</dbReference>
<proteinExistence type="predicted"/>
<feature type="transmembrane region" description="Helical" evidence="22">
    <location>
        <begin position="420"/>
        <end position="442"/>
    </location>
</feature>
<dbReference type="CDD" id="cd00383">
    <property type="entry name" value="trans_reg_C"/>
    <property type="match status" value="1"/>
</dbReference>
<dbReference type="PROSITE" id="PS50112">
    <property type="entry name" value="PAS"/>
    <property type="match status" value="1"/>
</dbReference>
<feature type="domain" description="Response regulatory" evidence="24">
    <location>
        <begin position="24"/>
        <end position="140"/>
    </location>
</feature>
<feature type="domain" description="Histidine kinase" evidence="23">
    <location>
        <begin position="625"/>
        <end position="850"/>
    </location>
</feature>
<feature type="transmembrane region" description="Helical" evidence="22">
    <location>
        <begin position="1544"/>
        <end position="1568"/>
    </location>
</feature>
<dbReference type="SUPFAM" id="SSF47384">
    <property type="entry name" value="Homodimeric domain of signal transducing histidine kinase"/>
    <property type="match status" value="1"/>
</dbReference>
<evidence type="ECO:0000256" key="4">
    <source>
        <dbReference type="ARBA" id="ARBA00012438"/>
    </source>
</evidence>
<feature type="region of interest" description="Disordered" evidence="21">
    <location>
        <begin position="1188"/>
        <end position="1209"/>
    </location>
</feature>
<dbReference type="PROSITE" id="PS50110">
    <property type="entry name" value="RESPONSE_REGULATORY"/>
    <property type="match status" value="1"/>
</dbReference>
<dbReference type="InterPro" id="IPR003660">
    <property type="entry name" value="HAMP_dom"/>
</dbReference>
<dbReference type="InterPro" id="IPR000014">
    <property type="entry name" value="PAS"/>
</dbReference>
<dbReference type="SUPFAM" id="SSF52540">
    <property type="entry name" value="P-loop containing nucleoside triphosphate hydrolases"/>
    <property type="match status" value="1"/>
</dbReference>
<evidence type="ECO:0000256" key="19">
    <source>
        <dbReference type="PROSITE-ProRule" id="PRU01091"/>
    </source>
</evidence>
<dbReference type="InterPro" id="IPR035906">
    <property type="entry name" value="MetI-like_sf"/>
</dbReference>
<dbReference type="Gene3D" id="3.40.190.10">
    <property type="entry name" value="Periplasmic binding protein-like II"/>
    <property type="match status" value="2"/>
</dbReference>
<dbReference type="CDD" id="cd00082">
    <property type="entry name" value="HisKA"/>
    <property type="match status" value="1"/>
</dbReference>
<feature type="transmembrane region" description="Helical" evidence="22">
    <location>
        <begin position="1765"/>
        <end position="1783"/>
    </location>
</feature>
<evidence type="ECO:0000256" key="16">
    <source>
        <dbReference type="ARBA" id="ARBA00032623"/>
    </source>
</evidence>
<dbReference type="InterPro" id="IPR035965">
    <property type="entry name" value="PAS-like_dom_sf"/>
</dbReference>
<dbReference type="Gene3D" id="1.10.287.130">
    <property type="match status" value="1"/>
</dbReference>
<dbReference type="InterPro" id="IPR011862">
    <property type="entry name" value="Phos-bd"/>
</dbReference>
<evidence type="ECO:0000259" key="26">
    <source>
        <dbReference type="PROSITE" id="PS50885"/>
    </source>
</evidence>
<dbReference type="CDD" id="cd00075">
    <property type="entry name" value="HATPase"/>
    <property type="match status" value="1"/>
</dbReference>
<feature type="domain" description="PAS" evidence="25">
    <location>
        <begin position="501"/>
        <end position="546"/>
    </location>
</feature>
<dbReference type="CDD" id="cd00130">
    <property type="entry name" value="PAS"/>
    <property type="match status" value="1"/>
</dbReference>